<dbReference type="CDD" id="cd18804">
    <property type="entry name" value="SF2_C_priA"/>
    <property type="match status" value="1"/>
</dbReference>
<feature type="binding site" evidence="12">
    <location>
        <position position="565"/>
    </location>
    <ligand>
        <name>Zn(2+)</name>
        <dbReference type="ChEBI" id="CHEBI:29105"/>
        <label>1</label>
    </ligand>
</feature>
<dbReference type="Pfam" id="PF18074">
    <property type="entry name" value="PriA_C"/>
    <property type="match status" value="1"/>
</dbReference>
<evidence type="ECO:0000256" key="11">
    <source>
        <dbReference type="ARBA" id="ARBA00048988"/>
    </source>
</evidence>
<dbReference type="EC" id="5.6.2.4" evidence="12"/>
<dbReference type="Pfam" id="PF00270">
    <property type="entry name" value="DEAD"/>
    <property type="match status" value="1"/>
</dbReference>
<dbReference type="PANTHER" id="PTHR30580">
    <property type="entry name" value="PRIMOSOMAL PROTEIN N"/>
    <property type="match status" value="1"/>
</dbReference>
<dbReference type="FunFam" id="3.40.50.300:FF:000489">
    <property type="entry name" value="Primosome assembly protein PriA"/>
    <property type="match status" value="1"/>
</dbReference>
<evidence type="ECO:0000256" key="5">
    <source>
        <dbReference type="ARBA" id="ARBA00022801"/>
    </source>
</evidence>
<keyword evidence="3 12" id="KW-0479">Metal-binding</keyword>
<evidence type="ECO:0000259" key="13">
    <source>
        <dbReference type="PROSITE" id="PS51192"/>
    </source>
</evidence>
<keyword evidence="8 12" id="KW-0067">ATP-binding</keyword>
<dbReference type="InterPro" id="IPR001650">
    <property type="entry name" value="Helicase_C-like"/>
</dbReference>
<dbReference type="CDD" id="cd17929">
    <property type="entry name" value="DEXHc_priA"/>
    <property type="match status" value="1"/>
</dbReference>
<keyword evidence="7 12" id="KW-0862">Zinc</keyword>
<dbReference type="GO" id="GO:0006270">
    <property type="term" value="P:DNA replication initiation"/>
    <property type="evidence" value="ECO:0007669"/>
    <property type="project" value="TreeGrafter"/>
</dbReference>
<dbReference type="InterPro" id="IPR005259">
    <property type="entry name" value="PriA"/>
</dbReference>
<dbReference type="GO" id="GO:0005524">
    <property type="term" value="F:ATP binding"/>
    <property type="evidence" value="ECO:0007669"/>
    <property type="project" value="UniProtKB-UniRule"/>
</dbReference>
<keyword evidence="2 12" id="KW-0235">DNA replication</keyword>
<comment type="similarity">
    <text evidence="12">Belongs to the helicase family. PriA subfamily.</text>
</comment>
<dbReference type="InterPro" id="IPR042115">
    <property type="entry name" value="PriA_3primeBD_sf"/>
</dbReference>
<evidence type="ECO:0000313" key="15">
    <source>
        <dbReference type="Proteomes" id="UP001154240"/>
    </source>
</evidence>
<dbReference type="PROSITE" id="PS51192">
    <property type="entry name" value="HELICASE_ATP_BIND_1"/>
    <property type="match status" value="1"/>
</dbReference>
<feature type="binding site" evidence="12">
    <location>
        <position position="531"/>
    </location>
    <ligand>
        <name>Zn(2+)</name>
        <dbReference type="ChEBI" id="CHEBI:29105"/>
        <label>2</label>
    </ligand>
</feature>
<dbReference type="RefSeq" id="WP_307632982.1">
    <property type="nucleotide sequence ID" value="NZ_JAPHEH010000001.1"/>
</dbReference>
<keyword evidence="10 12" id="KW-0413">Isomerase</keyword>
<dbReference type="Gene3D" id="3.40.50.300">
    <property type="entry name" value="P-loop containing nucleotide triphosphate hydrolases"/>
    <property type="match status" value="2"/>
</dbReference>
<dbReference type="InterPro" id="IPR041222">
    <property type="entry name" value="PriA_3primeBD"/>
</dbReference>
<evidence type="ECO:0000313" key="14">
    <source>
        <dbReference type="EMBL" id="MDG4476013.1"/>
    </source>
</evidence>
<dbReference type="GO" id="GO:0006310">
    <property type="term" value="P:DNA recombination"/>
    <property type="evidence" value="ECO:0007669"/>
    <property type="project" value="InterPro"/>
</dbReference>
<keyword evidence="6 12" id="KW-0347">Helicase</keyword>
<evidence type="ECO:0000256" key="9">
    <source>
        <dbReference type="ARBA" id="ARBA00023125"/>
    </source>
</evidence>
<evidence type="ECO:0000256" key="6">
    <source>
        <dbReference type="ARBA" id="ARBA00022806"/>
    </source>
</evidence>
<dbReference type="InterPro" id="IPR011545">
    <property type="entry name" value="DEAD/DEAH_box_helicase_dom"/>
</dbReference>
<feature type="binding site" evidence="12">
    <location>
        <position position="522"/>
    </location>
    <ligand>
        <name>Zn(2+)</name>
        <dbReference type="ChEBI" id="CHEBI:29105"/>
        <label>1</label>
    </ligand>
</feature>
<feature type="domain" description="Helicase ATP-binding" evidence="13">
    <location>
        <begin position="293"/>
        <end position="459"/>
    </location>
</feature>
<dbReference type="InterPro" id="IPR040498">
    <property type="entry name" value="PriA_CRR"/>
</dbReference>
<feature type="binding site" evidence="12">
    <location>
        <position position="525"/>
    </location>
    <ligand>
        <name>Zn(2+)</name>
        <dbReference type="ChEBI" id="CHEBI:29105"/>
        <label>1</label>
    </ligand>
</feature>
<comment type="caution">
    <text evidence="14">The sequence shown here is derived from an EMBL/GenBank/DDBJ whole genome shotgun (WGS) entry which is preliminary data.</text>
</comment>
<gene>
    <name evidence="12 14" type="primary">priA</name>
    <name evidence="14" type="ORF">OLX77_07560</name>
</gene>
<keyword evidence="4 12" id="KW-0547">Nucleotide-binding</keyword>
<comment type="function">
    <text evidence="12">Initiates the restart of stalled replication forks, which reloads the replicative helicase on sites other than the origin of replication. Recognizes and binds to abandoned replication forks and remodels them to uncover a helicase loading site. Promotes assembly of the primosome at these replication forks.</text>
</comment>
<protein>
    <recommendedName>
        <fullName evidence="12">Replication restart protein PriA</fullName>
    </recommendedName>
    <alternativeName>
        <fullName evidence="12">ATP-dependent DNA helicase PriA</fullName>
        <ecNumber evidence="12">5.6.2.4</ecNumber>
    </alternativeName>
    <alternativeName>
        <fullName evidence="12">DNA 3'-5' helicase PriA</fullName>
    </alternativeName>
</protein>
<dbReference type="GO" id="GO:0003677">
    <property type="term" value="F:DNA binding"/>
    <property type="evidence" value="ECO:0007669"/>
    <property type="project" value="UniProtKB-UniRule"/>
</dbReference>
<dbReference type="InterPro" id="IPR027417">
    <property type="entry name" value="P-loop_NTPase"/>
</dbReference>
<dbReference type="GO" id="GO:0043138">
    <property type="term" value="F:3'-5' DNA helicase activity"/>
    <property type="evidence" value="ECO:0007669"/>
    <property type="project" value="UniProtKB-EC"/>
</dbReference>
<feature type="binding site" evidence="12">
    <location>
        <position position="549"/>
    </location>
    <ligand>
        <name>Zn(2+)</name>
        <dbReference type="ChEBI" id="CHEBI:29105"/>
        <label>2</label>
    </ligand>
</feature>
<dbReference type="InterPro" id="IPR041236">
    <property type="entry name" value="PriA_C"/>
</dbReference>
<dbReference type="Gene3D" id="3.40.1440.60">
    <property type="entry name" value="PriA, 3(prime) DNA-binding domain"/>
    <property type="match status" value="1"/>
</dbReference>
<comment type="catalytic activity">
    <reaction evidence="11 12">
        <text>ATP + H2O = ADP + phosphate + H(+)</text>
        <dbReference type="Rhea" id="RHEA:13065"/>
        <dbReference type="ChEBI" id="CHEBI:15377"/>
        <dbReference type="ChEBI" id="CHEBI:15378"/>
        <dbReference type="ChEBI" id="CHEBI:30616"/>
        <dbReference type="ChEBI" id="CHEBI:43474"/>
        <dbReference type="ChEBI" id="CHEBI:456216"/>
        <dbReference type="EC" id="5.6.2.4"/>
    </reaction>
</comment>
<dbReference type="SMART" id="SM00490">
    <property type="entry name" value="HELICc"/>
    <property type="match status" value="1"/>
</dbReference>
<reference evidence="14" key="2">
    <citation type="submission" date="2022-10" db="EMBL/GenBank/DDBJ databases">
        <authorList>
            <person name="Aronson H.S."/>
        </authorList>
    </citation>
    <scope>NUCLEOTIDE SEQUENCE</scope>
    <source>
        <strain evidence="14">RS19-109</strain>
    </source>
</reference>
<evidence type="ECO:0000256" key="8">
    <source>
        <dbReference type="ARBA" id="ARBA00022840"/>
    </source>
</evidence>
<comment type="catalytic activity">
    <reaction evidence="12">
        <text>Couples ATP hydrolysis with the unwinding of duplex DNA by translocating in the 3'-5' direction.</text>
        <dbReference type="EC" id="5.6.2.4"/>
    </reaction>
</comment>
<keyword evidence="9 12" id="KW-0238">DNA-binding</keyword>
<dbReference type="PANTHER" id="PTHR30580:SF0">
    <property type="entry name" value="PRIMOSOMAL PROTEIN N"/>
    <property type="match status" value="1"/>
</dbReference>
<dbReference type="GO" id="GO:0008270">
    <property type="term" value="F:zinc ion binding"/>
    <property type="evidence" value="ECO:0007669"/>
    <property type="project" value="UniProtKB-UniRule"/>
</dbReference>
<proteinExistence type="inferred from homology"/>
<dbReference type="EMBL" id="JAPHEH010000001">
    <property type="protein sequence ID" value="MDG4476013.1"/>
    <property type="molecule type" value="Genomic_DNA"/>
</dbReference>
<dbReference type="Pfam" id="PF18319">
    <property type="entry name" value="Zn_ribbon_PriA"/>
    <property type="match status" value="1"/>
</dbReference>
<evidence type="ECO:0000256" key="1">
    <source>
        <dbReference type="ARBA" id="ARBA00022515"/>
    </source>
</evidence>
<dbReference type="GO" id="GO:0006302">
    <property type="term" value="P:double-strand break repair"/>
    <property type="evidence" value="ECO:0007669"/>
    <property type="project" value="InterPro"/>
</dbReference>
<dbReference type="AlphaFoldDB" id="A0A9X4MGL3"/>
<dbReference type="SUPFAM" id="SSF52540">
    <property type="entry name" value="P-loop containing nucleoside triphosphate hydrolases"/>
    <property type="match status" value="2"/>
</dbReference>
<evidence type="ECO:0000256" key="2">
    <source>
        <dbReference type="ARBA" id="ARBA00022705"/>
    </source>
</evidence>
<dbReference type="NCBIfam" id="TIGR00595">
    <property type="entry name" value="priA"/>
    <property type="match status" value="1"/>
</dbReference>
<evidence type="ECO:0000256" key="3">
    <source>
        <dbReference type="ARBA" id="ARBA00022723"/>
    </source>
</evidence>
<evidence type="ECO:0000256" key="4">
    <source>
        <dbReference type="ARBA" id="ARBA00022741"/>
    </source>
</evidence>
<evidence type="ECO:0000256" key="12">
    <source>
        <dbReference type="HAMAP-Rule" id="MF_00983"/>
    </source>
</evidence>
<organism evidence="14 15">
    <name type="scientific">Thiovibrio frasassiensis</name>
    <dbReference type="NCBI Taxonomy" id="2984131"/>
    <lineage>
        <taxon>Bacteria</taxon>
        <taxon>Pseudomonadati</taxon>
        <taxon>Thermodesulfobacteriota</taxon>
        <taxon>Desulfobulbia</taxon>
        <taxon>Desulfobulbales</taxon>
        <taxon>Thiovibrionaceae</taxon>
        <taxon>Thiovibrio</taxon>
    </lineage>
</organism>
<dbReference type="Proteomes" id="UP001154240">
    <property type="component" value="Unassembled WGS sequence"/>
</dbReference>
<keyword evidence="1 12" id="KW-0639">Primosome</keyword>
<keyword evidence="15" id="KW-1185">Reference proteome</keyword>
<dbReference type="HAMAP" id="MF_00983">
    <property type="entry name" value="PriA"/>
    <property type="match status" value="1"/>
</dbReference>
<feature type="binding site" evidence="12">
    <location>
        <position position="552"/>
    </location>
    <ligand>
        <name>Zn(2+)</name>
        <dbReference type="ChEBI" id="CHEBI:29105"/>
        <label>2</label>
    </ligand>
</feature>
<feature type="binding site" evidence="12">
    <location>
        <position position="534"/>
    </location>
    <ligand>
        <name>Zn(2+)</name>
        <dbReference type="ChEBI" id="CHEBI:29105"/>
        <label>2</label>
    </ligand>
</feature>
<dbReference type="InterPro" id="IPR014001">
    <property type="entry name" value="Helicase_ATP-bd"/>
</dbReference>
<dbReference type="SMART" id="SM00487">
    <property type="entry name" value="DEXDc"/>
    <property type="match status" value="1"/>
</dbReference>
<dbReference type="GO" id="GO:0006269">
    <property type="term" value="P:DNA replication, synthesis of primer"/>
    <property type="evidence" value="ECO:0007669"/>
    <property type="project" value="UniProtKB-KW"/>
</dbReference>
<reference evidence="14" key="1">
    <citation type="journal article" date="2022" name="bioRxiv">
        <title>Thiovibrio frasassiensisgen. nov., sp. nov., an autotrophic, elemental sulfur disproportionating bacterium isolated from sulfidic karst sediment, and proposal of Thiovibrionaceae fam. nov.</title>
        <authorList>
            <person name="Aronson H."/>
            <person name="Thomas C."/>
            <person name="Bhattacharyya M."/>
            <person name="Eckstein S."/>
            <person name="Jensen S."/>
            <person name="Barco R."/>
            <person name="Macalady J."/>
            <person name="Amend J."/>
        </authorList>
    </citation>
    <scope>NUCLEOTIDE SEQUENCE</scope>
    <source>
        <strain evidence="14">RS19-109</strain>
    </source>
</reference>
<accession>A0A9X4MGL3</accession>
<comment type="subunit">
    <text evidence="12">Component of the replication restart primosome.</text>
</comment>
<dbReference type="GO" id="GO:1990077">
    <property type="term" value="C:primosome complex"/>
    <property type="evidence" value="ECO:0007669"/>
    <property type="project" value="UniProtKB-UniRule"/>
</dbReference>
<evidence type="ECO:0000256" key="10">
    <source>
        <dbReference type="ARBA" id="ARBA00023235"/>
    </source>
</evidence>
<feature type="binding site" evidence="12">
    <location>
        <position position="562"/>
    </location>
    <ligand>
        <name>Zn(2+)</name>
        <dbReference type="ChEBI" id="CHEBI:29105"/>
        <label>1</label>
    </ligand>
</feature>
<comment type="cofactor">
    <cofactor evidence="12">
        <name>Zn(2+)</name>
        <dbReference type="ChEBI" id="CHEBI:29105"/>
    </cofactor>
    <text evidence="12">Binds 2 zinc ions per subunit.</text>
</comment>
<dbReference type="Pfam" id="PF17764">
    <property type="entry name" value="PriA_3primeBD"/>
    <property type="match status" value="1"/>
</dbReference>
<sequence length="817" mass="89888">MSASPPYLEVAVAAPLPQTLTYAALRDGRVAKPGQRVLVPLSGRLLTGYVLALSEEKPEFRLKPIADLLDDFPVFPEKLVPFFRWVARYYHYPIGEVIRGALPGGLTSQSGRRLKITEAGLHYFQREQPQLIQDTPWLANLTANKKLSAATVRKLWRGKERRLIEQWAEQGLLTVEQIISGASIGQKTESCVLLAQEAASPETLASLKPSEAKTLALLEEMRTPAAQGIPRRELTALYRGAGKPLAALAAKGLISLVERPVYRDPFGETPPFFPRPAQLTVDQENALAQLNPAIRQKKYSAFLLHGVTGSGKTEVYLQAAETTLALGRSVLVLVPEIALATQLEAHFLSRFGETVALLHSGLARGERFDQWQRVVSGEARIVIGARSAIFAPLGDPGLIIVDEEHDGAYKQEDSLRYQGRDLALLRGSQGGATVLLGSATPSLISYQHALSGKYTLLTLPARIENRPLPQVELVDLQAVNTVSGRPPLFSPQLKQALRATLSRGEQSLVFLNRRGFAGCMLCSDCGQAVQCPHCRITLTLHKGRGELVCHYCGFATNSRTVCTNCRSLNLAPIGFGTERIEEELTGMFPKARIARLDHDTTRNRQDFLRILRAVHEREVDILVGTQMITKGHHFPHVTLVGIVWADAGLGMPDYKGGERTFQLLAQVTGRAGRGEQPGKVIVQTHQPTHYSIAAARDHDYPRFFAKEMGLRKALGYPPFSRLINLVLDGEQEEGVQSRASLLAAKGKSLLPRYRRTAILGPAPAPLARLRGRFRWQILLKGPDLEELHGLCLELEQEQSRLGAAVNLSVDVDPENML</sequence>
<name>A0A9X4MGL3_9BACT</name>
<keyword evidence="5 12" id="KW-0378">Hydrolase</keyword>
<evidence type="ECO:0000256" key="7">
    <source>
        <dbReference type="ARBA" id="ARBA00022833"/>
    </source>
</evidence>
<dbReference type="GO" id="GO:0016787">
    <property type="term" value="F:hydrolase activity"/>
    <property type="evidence" value="ECO:0007669"/>
    <property type="project" value="UniProtKB-KW"/>
</dbReference>